<evidence type="ECO:0000259" key="2">
    <source>
        <dbReference type="Pfam" id="PF08044"/>
    </source>
</evidence>
<feature type="region of interest" description="Disordered" evidence="1">
    <location>
        <begin position="64"/>
        <end position="85"/>
    </location>
</feature>
<dbReference type="PANTHER" id="PTHR40763">
    <property type="entry name" value="MEMBRANE PROTEIN-RELATED"/>
    <property type="match status" value="1"/>
</dbReference>
<dbReference type="InterPro" id="IPR024425">
    <property type="entry name" value="LiaF-like_C"/>
</dbReference>
<sequence>MSLPDQPAEAQPPRIRASDQERDETVERLSEHATTGRLTLAELEERIDRAYAATTRDELARLTADLPAPSSRPATSHPGAEPVRRRKATKWIVAVMGGSSKRGRWRVSRQVTAVAVMGGHDIDLRDAELDSDDTTIVTINVMGGTDIYVPDSVDVEVGGFSLMGGTDELGSRRSPRPGAPRIRILAYCLMGGVDVWRLPDDALGLPLKEAKKAAKRAH</sequence>
<dbReference type="Proteomes" id="UP000469185">
    <property type="component" value="Unassembled WGS sequence"/>
</dbReference>
<dbReference type="RefSeq" id="WP_163818152.1">
    <property type="nucleotide sequence ID" value="NZ_JAAGOB010000004.1"/>
</dbReference>
<dbReference type="Pfam" id="PF08044">
    <property type="entry name" value="DUF1707"/>
    <property type="match status" value="1"/>
</dbReference>
<comment type="caution">
    <text evidence="4">The sequence shown here is derived from an EMBL/GenBank/DDBJ whole genome shotgun (WGS) entry which is preliminary data.</text>
</comment>
<name>A0A6N9YKB8_9ACTN</name>
<accession>A0A6N9YKB8</accession>
<dbReference type="PANTHER" id="PTHR40763:SF4">
    <property type="entry name" value="DUF1707 DOMAIN-CONTAINING PROTEIN"/>
    <property type="match status" value="1"/>
</dbReference>
<organism evidence="4 5">
    <name type="scientific">Phytoactinopolyspora alkaliphila</name>
    <dbReference type="NCBI Taxonomy" id="1783498"/>
    <lineage>
        <taxon>Bacteria</taxon>
        <taxon>Bacillati</taxon>
        <taxon>Actinomycetota</taxon>
        <taxon>Actinomycetes</taxon>
        <taxon>Jiangellales</taxon>
        <taxon>Jiangellaceae</taxon>
        <taxon>Phytoactinopolyspora</taxon>
    </lineage>
</organism>
<reference evidence="4 5" key="1">
    <citation type="submission" date="2020-02" db="EMBL/GenBank/DDBJ databases">
        <authorList>
            <person name="Li X.-J."/>
            <person name="Feng X.-M."/>
        </authorList>
    </citation>
    <scope>NUCLEOTIDE SEQUENCE [LARGE SCALE GENOMIC DNA]</scope>
    <source>
        <strain evidence="4 5">CGMCC 4.7225</strain>
    </source>
</reference>
<dbReference type="EMBL" id="JAAGOB010000004">
    <property type="protein sequence ID" value="NED95414.1"/>
    <property type="molecule type" value="Genomic_DNA"/>
</dbReference>
<evidence type="ECO:0000313" key="5">
    <source>
        <dbReference type="Proteomes" id="UP000469185"/>
    </source>
</evidence>
<dbReference type="Pfam" id="PF09922">
    <property type="entry name" value="LiaF-like_C"/>
    <property type="match status" value="1"/>
</dbReference>
<protein>
    <submittedName>
        <fullName evidence="4">DUF1707 domain-containing protein</fullName>
    </submittedName>
</protein>
<proteinExistence type="predicted"/>
<feature type="domain" description="DUF1707" evidence="2">
    <location>
        <begin position="15"/>
        <end position="67"/>
    </location>
</feature>
<feature type="region of interest" description="Disordered" evidence="1">
    <location>
        <begin position="1"/>
        <end position="34"/>
    </location>
</feature>
<keyword evidence="5" id="KW-1185">Reference proteome</keyword>
<feature type="domain" description="Cell wall-active antibiotics response LiaF-like C-terminal" evidence="3">
    <location>
        <begin position="103"/>
        <end position="169"/>
    </location>
</feature>
<feature type="compositionally biased region" description="Basic and acidic residues" evidence="1">
    <location>
        <begin position="16"/>
        <end position="31"/>
    </location>
</feature>
<evidence type="ECO:0000256" key="1">
    <source>
        <dbReference type="SAM" id="MobiDB-lite"/>
    </source>
</evidence>
<dbReference type="AlphaFoldDB" id="A0A6N9YKB8"/>
<evidence type="ECO:0000259" key="3">
    <source>
        <dbReference type="Pfam" id="PF09922"/>
    </source>
</evidence>
<dbReference type="InterPro" id="IPR012551">
    <property type="entry name" value="DUF1707_SHOCT-like"/>
</dbReference>
<evidence type="ECO:0000313" key="4">
    <source>
        <dbReference type="EMBL" id="NED95414.1"/>
    </source>
</evidence>
<gene>
    <name evidence="4" type="ORF">G1H11_08810</name>
</gene>